<dbReference type="Proteomes" id="UP000485058">
    <property type="component" value="Unassembled WGS sequence"/>
</dbReference>
<reference evidence="2 3" key="1">
    <citation type="submission" date="2020-02" db="EMBL/GenBank/DDBJ databases">
        <title>Draft genome sequence of Haematococcus lacustris strain NIES-144.</title>
        <authorList>
            <person name="Morimoto D."/>
            <person name="Nakagawa S."/>
            <person name="Yoshida T."/>
            <person name="Sawayama S."/>
        </authorList>
    </citation>
    <scope>NUCLEOTIDE SEQUENCE [LARGE SCALE GENOMIC DNA]</scope>
    <source>
        <strain evidence="2 3">NIES-144</strain>
    </source>
</reference>
<evidence type="ECO:0000256" key="1">
    <source>
        <dbReference type="SAM" id="Coils"/>
    </source>
</evidence>
<keyword evidence="1" id="KW-0175">Coiled coil</keyword>
<dbReference type="EMBL" id="BLLF01000221">
    <property type="protein sequence ID" value="GFH09267.1"/>
    <property type="molecule type" value="Genomic_DNA"/>
</dbReference>
<proteinExistence type="predicted"/>
<dbReference type="AlphaFoldDB" id="A0A699YGK1"/>
<sequence>VQSLVEAQQQAHQALAARLDGAEKALAEVEKAQGVDDGKAALQQQVEQAEARLKQLVEQVEALVSRVDDVDTLAQSTSHTADALGSSVEAAEQKLAAADGRLAEVAKQVEEAMESLKAAEVRQAQLSDNLSARIDQLGVGAVEASLKQQQAAVQALQTKVDELAAATQQSAEAALQVNKVPLVIVPCLAPRLFFVEATLQLCLLQQHCSRGAGRQMPCDDDGAGKLGYDGLLLCTTNGPGHACLPLQQQAVLYLFMGSIPTKASPLPLLPHGFTHMWAFIVHACCMDFMGSIPAMGPGGA</sequence>
<evidence type="ECO:0000313" key="2">
    <source>
        <dbReference type="EMBL" id="GFH09267.1"/>
    </source>
</evidence>
<feature type="coiled-coil region" evidence="1">
    <location>
        <begin position="5"/>
        <end position="166"/>
    </location>
</feature>
<name>A0A699YGK1_HAELA</name>
<protein>
    <submittedName>
        <fullName evidence="2">Uncharacterized protein</fullName>
    </submittedName>
</protein>
<gene>
    <name evidence="2" type="ORF">HaLaN_04375</name>
</gene>
<keyword evidence="3" id="KW-1185">Reference proteome</keyword>
<dbReference type="Gene3D" id="1.10.287.1490">
    <property type="match status" value="1"/>
</dbReference>
<organism evidence="2 3">
    <name type="scientific">Haematococcus lacustris</name>
    <name type="common">Green alga</name>
    <name type="synonym">Haematococcus pluvialis</name>
    <dbReference type="NCBI Taxonomy" id="44745"/>
    <lineage>
        <taxon>Eukaryota</taxon>
        <taxon>Viridiplantae</taxon>
        <taxon>Chlorophyta</taxon>
        <taxon>core chlorophytes</taxon>
        <taxon>Chlorophyceae</taxon>
        <taxon>CS clade</taxon>
        <taxon>Chlamydomonadales</taxon>
        <taxon>Haematococcaceae</taxon>
        <taxon>Haematococcus</taxon>
    </lineage>
</organism>
<evidence type="ECO:0000313" key="3">
    <source>
        <dbReference type="Proteomes" id="UP000485058"/>
    </source>
</evidence>
<comment type="caution">
    <text evidence="2">The sequence shown here is derived from an EMBL/GenBank/DDBJ whole genome shotgun (WGS) entry which is preliminary data.</text>
</comment>
<feature type="non-terminal residue" evidence="2">
    <location>
        <position position="1"/>
    </location>
</feature>
<accession>A0A699YGK1</accession>